<proteinExistence type="inferred from homology"/>
<evidence type="ECO:0000313" key="12">
    <source>
        <dbReference type="Proteomes" id="UP001324427"/>
    </source>
</evidence>
<keyword evidence="8 9" id="KW-0472">Membrane</keyword>
<dbReference type="InterPro" id="IPR022533">
    <property type="entry name" value="Cox20"/>
</dbReference>
<dbReference type="Pfam" id="PF12597">
    <property type="entry name" value="Cox20"/>
    <property type="match status" value="1"/>
</dbReference>
<keyword evidence="6" id="KW-1133">Transmembrane helix</keyword>
<dbReference type="AlphaFoldDB" id="A0AAV9JX21"/>
<keyword evidence="5 9" id="KW-0999">Mitochondrion inner membrane</keyword>
<evidence type="ECO:0000256" key="4">
    <source>
        <dbReference type="ARBA" id="ARBA00022692"/>
    </source>
</evidence>
<evidence type="ECO:0000313" key="11">
    <source>
        <dbReference type="EMBL" id="KAK4549164.1"/>
    </source>
</evidence>
<dbReference type="PANTHER" id="PTHR31586">
    <property type="entry name" value="CYTOCHROME C OXIDASE PROTEIN 20"/>
    <property type="match status" value="1"/>
</dbReference>
<sequence>MADDTRQPTAEDLSRQALTVSPENKPFTGTQWQNGKSQPYTAPAAPPENANMMAGGTEHTAGGKAPDVTLGNAFQGGLKWGDFMDLPKRPCVRDALMTGIGGGFALGGMRAIFGAAVWTSCTWAVGSFCLGAPAMYQYCLYQRQAEKEGMMRAVEILNKKDVEKKAREARKEKAREERRRGKDVELDAQFAALGKGKSADAASGGGDGGGGKAWWKVW</sequence>
<dbReference type="GO" id="GO:0033617">
    <property type="term" value="P:mitochondrial respiratory chain complex IV assembly"/>
    <property type="evidence" value="ECO:0007669"/>
    <property type="project" value="InterPro"/>
</dbReference>
<gene>
    <name evidence="11" type="ORF">LTR36_007622</name>
</gene>
<evidence type="ECO:0000256" key="1">
    <source>
        <dbReference type="ARBA" id="ARBA00004273"/>
    </source>
</evidence>
<keyword evidence="7 9" id="KW-0496">Mitochondrion</keyword>
<evidence type="ECO:0000256" key="3">
    <source>
        <dbReference type="ARBA" id="ARBA00017689"/>
    </source>
</evidence>
<comment type="subcellular location">
    <subcellularLocation>
        <location evidence="1 9">Mitochondrion inner membrane</location>
    </subcellularLocation>
</comment>
<evidence type="ECO:0000256" key="9">
    <source>
        <dbReference type="PIRNR" id="PIRNR007871"/>
    </source>
</evidence>
<evidence type="ECO:0000256" key="8">
    <source>
        <dbReference type="ARBA" id="ARBA00023136"/>
    </source>
</evidence>
<keyword evidence="12" id="KW-1185">Reference proteome</keyword>
<organism evidence="11 12">
    <name type="scientific">Oleoguttula mirabilis</name>
    <dbReference type="NCBI Taxonomy" id="1507867"/>
    <lineage>
        <taxon>Eukaryota</taxon>
        <taxon>Fungi</taxon>
        <taxon>Dikarya</taxon>
        <taxon>Ascomycota</taxon>
        <taxon>Pezizomycotina</taxon>
        <taxon>Dothideomycetes</taxon>
        <taxon>Dothideomycetidae</taxon>
        <taxon>Mycosphaerellales</taxon>
        <taxon>Teratosphaeriaceae</taxon>
        <taxon>Oleoguttula</taxon>
    </lineage>
</organism>
<protein>
    <recommendedName>
        <fullName evidence="3 9">Cytochrome c oxidase assembly protein COX20, mitochondrial</fullName>
    </recommendedName>
</protein>
<dbReference type="EMBL" id="JAVFHQ010000005">
    <property type="protein sequence ID" value="KAK4549164.1"/>
    <property type="molecule type" value="Genomic_DNA"/>
</dbReference>
<evidence type="ECO:0000256" key="5">
    <source>
        <dbReference type="ARBA" id="ARBA00022792"/>
    </source>
</evidence>
<comment type="caution">
    <text evidence="11">The sequence shown here is derived from an EMBL/GenBank/DDBJ whole genome shotgun (WGS) entry which is preliminary data.</text>
</comment>
<dbReference type="GO" id="GO:0005743">
    <property type="term" value="C:mitochondrial inner membrane"/>
    <property type="evidence" value="ECO:0007669"/>
    <property type="project" value="UniProtKB-SubCell"/>
</dbReference>
<dbReference type="PANTHER" id="PTHR31586:SF1">
    <property type="entry name" value="CYTOCHROME C OXIDASE ASSEMBLY PROTEIN COX20, MITOCHONDRIAL"/>
    <property type="match status" value="1"/>
</dbReference>
<dbReference type="PIRSF" id="PIRSF007871">
    <property type="entry name" value="Cox20"/>
    <property type="match status" value="1"/>
</dbReference>
<evidence type="ECO:0000256" key="2">
    <source>
        <dbReference type="ARBA" id="ARBA00009575"/>
    </source>
</evidence>
<accession>A0AAV9JX21</accession>
<feature type="compositionally biased region" description="Gly residues" evidence="10">
    <location>
        <begin position="203"/>
        <end position="212"/>
    </location>
</feature>
<reference evidence="11 12" key="1">
    <citation type="submission" date="2021-11" db="EMBL/GenBank/DDBJ databases">
        <title>Black yeast isolated from Biological Soil Crust.</title>
        <authorList>
            <person name="Kurbessoian T."/>
        </authorList>
    </citation>
    <scope>NUCLEOTIDE SEQUENCE [LARGE SCALE GENOMIC DNA]</scope>
    <source>
        <strain evidence="11 12">CCFEE 5522</strain>
    </source>
</reference>
<keyword evidence="4" id="KW-0812">Transmembrane</keyword>
<evidence type="ECO:0000256" key="7">
    <source>
        <dbReference type="ARBA" id="ARBA00023128"/>
    </source>
</evidence>
<feature type="compositionally biased region" description="Polar residues" evidence="10">
    <location>
        <begin position="16"/>
        <end position="40"/>
    </location>
</feature>
<name>A0AAV9JX21_9PEZI</name>
<feature type="region of interest" description="Disordered" evidence="10">
    <location>
        <begin position="194"/>
        <end position="213"/>
    </location>
</feature>
<evidence type="ECO:0000256" key="10">
    <source>
        <dbReference type="SAM" id="MobiDB-lite"/>
    </source>
</evidence>
<evidence type="ECO:0000256" key="6">
    <source>
        <dbReference type="ARBA" id="ARBA00022989"/>
    </source>
</evidence>
<feature type="region of interest" description="Disordered" evidence="10">
    <location>
        <begin position="1"/>
        <end position="60"/>
    </location>
</feature>
<dbReference type="Proteomes" id="UP001324427">
    <property type="component" value="Unassembled WGS sequence"/>
</dbReference>
<comment type="similarity">
    <text evidence="2 9">Belongs to the COX20 family.</text>
</comment>
<comment type="function">
    <text evidence="9">Involved in the assembly of the cytochrome c oxidase complex.</text>
</comment>